<reference evidence="1 2" key="1">
    <citation type="journal article" date="2023" name="Nucleic Acids Res.">
        <title>The hologenome of Daphnia magna reveals possible DNA methylation and microbiome-mediated evolution of the host genome.</title>
        <authorList>
            <person name="Chaturvedi A."/>
            <person name="Li X."/>
            <person name="Dhandapani V."/>
            <person name="Marshall H."/>
            <person name="Kissane S."/>
            <person name="Cuenca-Cambronero M."/>
            <person name="Asole G."/>
            <person name="Calvet F."/>
            <person name="Ruiz-Romero M."/>
            <person name="Marangio P."/>
            <person name="Guigo R."/>
            <person name="Rago D."/>
            <person name="Mirbahai L."/>
            <person name="Eastwood N."/>
            <person name="Colbourne J.K."/>
            <person name="Zhou J."/>
            <person name="Mallon E."/>
            <person name="Orsini L."/>
        </authorList>
    </citation>
    <scope>NUCLEOTIDE SEQUENCE [LARGE SCALE GENOMIC DNA]</scope>
    <source>
        <strain evidence="1">LRV0_1</strain>
    </source>
</reference>
<name>A0ABQ9ZNR5_9CRUS</name>
<keyword evidence="2" id="KW-1185">Reference proteome</keyword>
<gene>
    <name evidence="1" type="ORF">OUZ56_027094</name>
</gene>
<accession>A0ABQ9ZNR5</accession>
<dbReference type="Proteomes" id="UP001234178">
    <property type="component" value="Unassembled WGS sequence"/>
</dbReference>
<proteinExistence type="predicted"/>
<protein>
    <submittedName>
        <fullName evidence="1">Uncharacterized protein</fullName>
    </submittedName>
</protein>
<dbReference type="EMBL" id="JAOYFB010000004">
    <property type="protein sequence ID" value="KAK4014572.1"/>
    <property type="molecule type" value="Genomic_DNA"/>
</dbReference>
<sequence length="82" mass="9469">MKTFNRWEGLQNGWKEATAAPPLGCFYPLEQQSFHLGHIRLSGKDNLEALRLRRIPIANRFSIAYVGPLQNEIDKLFWKGRG</sequence>
<evidence type="ECO:0000313" key="1">
    <source>
        <dbReference type="EMBL" id="KAK4014572.1"/>
    </source>
</evidence>
<evidence type="ECO:0000313" key="2">
    <source>
        <dbReference type="Proteomes" id="UP001234178"/>
    </source>
</evidence>
<organism evidence="1 2">
    <name type="scientific">Daphnia magna</name>
    <dbReference type="NCBI Taxonomy" id="35525"/>
    <lineage>
        <taxon>Eukaryota</taxon>
        <taxon>Metazoa</taxon>
        <taxon>Ecdysozoa</taxon>
        <taxon>Arthropoda</taxon>
        <taxon>Crustacea</taxon>
        <taxon>Branchiopoda</taxon>
        <taxon>Diplostraca</taxon>
        <taxon>Cladocera</taxon>
        <taxon>Anomopoda</taxon>
        <taxon>Daphniidae</taxon>
        <taxon>Daphnia</taxon>
    </lineage>
</organism>
<comment type="caution">
    <text evidence="1">The sequence shown here is derived from an EMBL/GenBank/DDBJ whole genome shotgun (WGS) entry which is preliminary data.</text>
</comment>